<evidence type="ECO:0000313" key="4">
    <source>
        <dbReference type="Proteomes" id="UP000256301"/>
    </source>
</evidence>
<dbReference type="PROSITE" id="PS50234">
    <property type="entry name" value="VWFA"/>
    <property type="match status" value="1"/>
</dbReference>
<dbReference type="InterPro" id="IPR036465">
    <property type="entry name" value="vWFA_dom_sf"/>
</dbReference>
<dbReference type="Gene3D" id="3.40.50.410">
    <property type="entry name" value="von Willebrand factor, type A domain"/>
    <property type="match status" value="1"/>
</dbReference>
<sequence length="391" mass="44241">MLIFTLGADWKHSFQKFLSSSKTPCGAACCGQEQMYPSSILRADKLMRHFLTMLANKKKLFNLLVISILLVLMGCEKDLGKDPCLDAIASSVSNESSSNTSPSVTSTQPQSKEHMMIILDASGSMSDPEAENNKKTKIDVAKEAIIDIINHQKILDLYDISFVAFGHLNDGCEKNLQPFQEKNQDIISAMKKIVPKGETPLAKTIKEIGNDLKKRNKQERWTIILLSDGEDTCAKDTINDPINEVKNLKKQGFSFLEVNVISYKIVEKKVDEMLRKLAEEGDGKFIKANNENQLNDALKELTLGVGRIRLEKAVLENKKEIKGWKLYEKTGELYNEIKDEKKSEKSDENLYFEQNVFSGNYYFCIMFSDNSIKLSNVTIEKDKLTKIDPRD</sequence>
<dbReference type="InterPro" id="IPR002035">
    <property type="entry name" value="VWF_A"/>
</dbReference>
<evidence type="ECO:0000259" key="2">
    <source>
        <dbReference type="PROSITE" id="PS50234"/>
    </source>
</evidence>
<name>A0A3E0LW59_MICAE</name>
<dbReference type="AlphaFoldDB" id="A0A3E0LW59"/>
<dbReference type="CDD" id="cd00198">
    <property type="entry name" value="vWFA"/>
    <property type="match status" value="1"/>
</dbReference>
<organism evidence="3 4">
    <name type="scientific">Microcystis aeruginosa DA14</name>
    <dbReference type="NCBI Taxonomy" id="1987506"/>
    <lineage>
        <taxon>Bacteria</taxon>
        <taxon>Bacillati</taxon>
        <taxon>Cyanobacteriota</taxon>
        <taxon>Cyanophyceae</taxon>
        <taxon>Oscillatoriophycideae</taxon>
        <taxon>Chroococcales</taxon>
        <taxon>Microcystaceae</taxon>
        <taxon>Microcystis</taxon>
    </lineage>
</organism>
<accession>A0A3E0LW59</accession>
<feature type="compositionally biased region" description="Low complexity" evidence="1">
    <location>
        <begin position="92"/>
        <end position="110"/>
    </location>
</feature>
<dbReference type="Pfam" id="PF13519">
    <property type="entry name" value="VWA_2"/>
    <property type="match status" value="1"/>
</dbReference>
<dbReference type="EMBL" id="QQWE01000013">
    <property type="protein sequence ID" value="REJ51664.1"/>
    <property type="molecule type" value="Genomic_DNA"/>
</dbReference>
<reference evidence="3 4" key="1">
    <citation type="submission" date="2017-08" db="EMBL/GenBank/DDBJ databases">
        <title>Functional genomic and metabolic studies of the symbiotic interactions of six Microcystis-dominated communities.</title>
        <authorList>
            <person name="Li Q."/>
            <person name="Lin F."/>
        </authorList>
    </citation>
    <scope>NUCLEOTIDE SEQUENCE [LARGE SCALE GENOMIC DNA]</scope>
    <source>
        <strain evidence="3">DA14</strain>
    </source>
</reference>
<feature type="region of interest" description="Disordered" evidence="1">
    <location>
        <begin position="92"/>
        <end position="112"/>
    </location>
</feature>
<proteinExistence type="predicted"/>
<protein>
    <submittedName>
        <fullName evidence="3">VWA domain-containing protein</fullName>
    </submittedName>
</protein>
<evidence type="ECO:0000256" key="1">
    <source>
        <dbReference type="SAM" id="MobiDB-lite"/>
    </source>
</evidence>
<dbReference type="Proteomes" id="UP000256301">
    <property type="component" value="Unassembled WGS sequence"/>
</dbReference>
<evidence type="ECO:0000313" key="3">
    <source>
        <dbReference type="EMBL" id="REJ51664.1"/>
    </source>
</evidence>
<dbReference type="SUPFAM" id="SSF53300">
    <property type="entry name" value="vWA-like"/>
    <property type="match status" value="1"/>
</dbReference>
<gene>
    <name evidence="3" type="ORF">DWQ56_24730</name>
</gene>
<feature type="domain" description="VWFA" evidence="2">
    <location>
        <begin position="114"/>
        <end position="301"/>
    </location>
</feature>
<dbReference type="SMART" id="SM00327">
    <property type="entry name" value="VWA"/>
    <property type="match status" value="1"/>
</dbReference>
<comment type="caution">
    <text evidence="3">The sequence shown here is derived from an EMBL/GenBank/DDBJ whole genome shotgun (WGS) entry which is preliminary data.</text>
</comment>